<dbReference type="Proteomes" id="UP001058860">
    <property type="component" value="Chromosome"/>
</dbReference>
<evidence type="ECO:0000256" key="1">
    <source>
        <dbReference type="ARBA" id="ARBA00009481"/>
    </source>
</evidence>
<dbReference type="RefSeq" id="WP_353865096.1">
    <property type="nucleotide sequence ID" value="NZ_CP088295.1"/>
</dbReference>
<comment type="subunit">
    <text evidence="2">Homodimer.</text>
</comment>
<dbReference type="InterPro" id="IPR049438">
    <property type="entry name" value="TreT_GT1"/>
</dbReference>
<keyword evidence="10" id="KW-1185">Reference proteome</keyword>
<dbReference type="PANTHER" id="PTHR47779">
    <property type="entry name" value="SYNTHASE (CCG-9), PUTATIVE (AFU_ORTHOLOGUE AFUA_3G12100)-RELATED"/>
    <property type="match status" value="1"/>
</dbReference>
<feature type="domain" description="Trehalose synthase N-terminal" evidence="8">
    <location>
        <begin position="2"/>
        <end position="63"/>
    </location>
</feature>
<evidence type="ECO:0000313" key="9">
    <source>
        <dbReference type="EMBL" id="UUY04622.1"/>
    </source>
</evidence>
<dbReference type="InterPro" id="IPR052078">
    <property type="entry name" value="Trehalose_Metab_GTase"/>
</dbReference>
<proteinExistence type="inferred from homology"/>
<evidence type="ECO:0000313" key="10">
    <source>
        <dbReference type="Proteomes" id="UP001058860"/>
    </source>
</evidence>
<organism evidence="9 10">
    <name type="scientific">Svornostia abyssi</name>
    <dbReference type="NCBI Taxonomy" id="2898438"/>
    <lineage>
        <taxon>Bacteria</taxon>
        <taxon>Bacillati</taxon>
        <taxon>Actinomycetota</taxon>
        <taxon>Thermoleophilia</taxon>
        <taxon>Solirubrobacterales</taxon>
        <taxon>Baekduiaceae</taxon>
        <taxon>Svornostia</taxon>
    </lineage>
</organism>
<sequence>MDVCLVHDPQPAALFKLVPEKSKGWLWRCHIDVSTPNPDTIGRLLPWIADYPEALFHMPSYVPDGMHGRVHIVPPAIDPLAPKNMALSPEDASYVCQQFGIDVDRPLICQVSRFDPWKDPLGVIDAYRLVKEEIGDVQLALVGSMASDDPEGWDYFNATIAHADGDPDIHILNNFNNVGAIEVNAFQSHADVLIQKSTREGFGLTVSEAIWKGRPFIGGNVGGIPLQVENGVSGYLVDDVETCAARSVDILRDPALGKALGRRGKEHVRKHFLTPRYLRDYLKIFTELQAAT</sequence>
<keyword evidence="5 9" id="KW-0808">Transferase</keyword>
<keyword evidence="3" id="KW-0313">Glucose metabolism</keyword>
<evidence type="ECO:0000259" key="7">
    <source>
        <dbReference type="Pfam" id="PF00534"/>
    </source>
</evidence>
<evidence type="ECO:0000256" key="2">
    <source>
        <dbReference type="ARBA" id="ARBA00011738"/>
    </source>
</evidence>
<reference evidence="10" key="1">
    <citation type="submission" date="2021-11" db="EMBL/GenBank/DDBJ databases">
        <title>Cultivation dependent microbiological survey of springs from the worlds oldest radium mine currently devoted to the extraction of radon-saturated water.</title>
        <authorList>
            <person name="Kapinusova G."/>
            <person name="Smrhova T."/>
            <person name="Strejcek M."/>
            <person name="Suman J."/>
            <person name="Jani K."/>
            <person name="Pajer P."/>
            <person name="Uhlik O."/>
        </authorList>
    </citation>
    <scope>NUCLEOTIDE SEQUENCE [LARGE SCALE GENOMIC DNA]</scope>
    <source>
        <strain evidence="10">J379</strain>
    </source>
</reference>
<keyword evidence="4 9" id="KW-0328">Glycosyltransferase</keyword>
<dbReference type="Pfam" id="PF00534">
    <property type="entry name" value="Glycos_transf_1"/>
    <property type="match status" value="1"/>
</dbReference>
<dbReference type="GO" id="GO:0016757">
    <property type="term" value="F:glycosyltransferase activity"/>
    <property type="evidence" value="ECO:0007669"/>
    <property type="project" value="UniProtKB-KW"/>
</dbReference>
<dbReference type="EMBL" id="CP088295">
    <property type="protein sequence ID" value="UUY04622.1"/>
    <property type="molecule type" value="Genomic_DNA"/>
</dbReference>
<protein>
    <submittedName>
        <fullName evidence="9">Glycosyltransferase</fullName>
        <ecNumber evidence="9">2.4.-.-</ecNumber>
    </submittedName>
</protein>
<dbReference type="EC" id="2.4.-.-" evidence="9"/>
<dbReference type="PANTHER" id="PTHR47779:SF1">
    <property type="entry name" value="SYNTHASE (CCG-9), PUTATIVE (AFU_ORTHOLOGUE AFUA_3G12100)-RELATED"/>
    <property type="match status" value="1"/>
</dbReference>
<dbReference type="Gene3D" id="3.40.50.2000">
    <property type="entry name" value="Glycogen Phosphorylase B"/>
    <property type="match status" value="2"/>
</dbReference>
<accession>A0ABY5PIZ8</accession>
<evidence type="ECO:0000259" key="8">
    <source>
        <dbReference type="Pfam" id="PF21269"/>
    </source>
</evidence>
<name>A0ABY5PIZ8_9ACTN</name>
<evidence type="ECO:0000256" key="3">
    <source>
        <dbReference type="ARBA" id="ARBA00022526"/>
    </source>
</evidence>
<dbReference type="SUPFAM" id="SSF53756">
    <property type="entry name" value="UDP-Glycosyltransferase/glycogen phosphorylase"/>
    <property type="match status" value="1"/>
</dbReference>
<keyword evidence="6" id="KW-0119">Carbohydrate metabolism</keyword>
<gene>
    <name evidence="9" type="ORF">LRS13_03545</name>
</gene>
<comment type="similarity">
    <text evidence="1">Belongs to the glycosyltransferase group 1 family. Glycosyltransferase 4 subfamily.</text>
</comment>
<evidence type="ECO:0000256" key="6">
    <source>
        <dbReference type="ARBA" id="ARBA00023277"/>
    </source>
</evidence>
<dbReference type="Pfam" id="PF21269">
    <property type="entry name" value="TreT_GT1"/>
    <property type="match status" value="1"/>
</dbReference>
<evidence type="ECO:0000256" key="4">
    <source>
        <dbReference type="ARBA" id="ARBA00022676"/>
    </source>
</evidence>
<feature type="domain" description="Glycosyl transferase family 1" evidence="7">
    <location>
        <begin position="98"/>
        <end position="266"/>
    </location>
</feature>
<dbReference type="InterPro" id="IPR001296">
    <property type="entry name" value="Glyco_trans_1"/>
</dbReference>
<evidence type="ECO:0000256" key="5">
    <source>
        <dbReference type="ARBA" id="ARBA00022679"/>
    </source>
</evidence>